<dbReference type="AlphaFoldDB" id="A0A7W3LTH1"/>
<keyword evidence="2" id="KW-0472">Membrane</keyword>
<keyword evidence="4" id="KW-1185">Reference proteome</keyword>
<evidence type="ECO:0000313" key="4">
    <source>
        <dbReference type="Proteomes" id="UP000572680"/>
    </source>
</evidence>
<dbReference type="RefSeq" id="WP_182846109.1">
    <property type="nucleotide sequence ID" value="NZ_BAAALP010000001.1"/>
</dbReference>
<protein>
    <submittedName>
        <fullName evidence="3">Uncharacterized protein</fullName>
    </submittedName>
</protein>
<organism evidence="3 4">
    <name type="scientific">Actinomadura namibiensis</name>
    <dbReference type="NCBI Taxonomy" id="182080"/>
    <lineage>
        <taxon>Bacteria</taxon>
        <taxon>Bacillati</taxon>
        <taxon>Actinomycetota</taxon>
        <taxon>Actinomycetes</taxon>
        <taxon>Streptosporangiales</taxon>
        <taxon>Thermomonosporaceae</taxon>
        <taxon>Actinomadura</taxon>
    </lineage>
</organism>
<reference evidence="3 4" key="1">
    <citation type="submission" date="2020-08" db="EMBL/GenBank/DDBJ databases">
        <title>Genomic Encyclopedia of Type Strains, Phase IV (KMG-IV): sequencing the most valuable type-strain genomes for metagenomic binning, comparative biology and taxonomic classification.</title>
        <authorList>
            <person name="Goeker M."/>
        </authorList>
    </citation>
    <scope>NUCLEOTIDE SEQUENCE [LARGE SCALE GENOMIC DNA]</scope>
    <source>
        <strain evidence="3 4">DSM 44197</strain>
    </source>
</reference>
<evidence type="ECO:0000256" key="2">
    <source>
        <dbReference type="SAM" id="Phobius"/>
    </source>
</evidence>
<proteinExistence type="predicted"/>
<feature type="transmembrane region" description="Helical" evidence="2">
    <location>
        <begin position="42"/>
        <end position="61"/>
    </location>
</feature>
<evidence type="ECO:0000313" key="3">
    <source>
        <dbReference type="EMBL" id="MBA8953947.1"/>
    </source>
</evidence>
<dbReference type="EMBL" id="JACJIA010000008">
    <property type="protein sequence ID" value="MBA8953947.1"/>
    <property type="molecule type" value="Genomic_DNA"/>
</dbReference>
<feature type="region of interest" description="Disordered" evidence="1">
    <location>
        <begin position="66"/>
        <end position="85"/>
    </location>
</feature>
<sequence>MTARAVAVQMGRNRPSLGAVAFLLAVPGAAHAVLGWPIWTVAAPLWGLYVALMLFVSIAELRQSSAVAPPADSPAAKPRKEDHQP</sequence>
<comment type="caution">
    <text evidence="3">The sequence shown here is derived from an EMBL/GenBank/DDBJ whole genome shotgun (WGS) entry which is preliminary data.</text>
</comment>
<gene>
    <name evidence="3" type="ORF">HNR61_005601</name>
</gene>
<keyword evidence="2" id="KW-1133">Transmembrane helix</keyword>
<dbReference type="Proteomes" id="UP000572680">
    <property type="component" value="Unassembled WGS sequence"/>
</dbReference>
<evidence type="ECO:0000256" key="1">
    <source>
        <dbReference type="SAM" id="MobiDB-lite"/>
    </source>
</evidence>
<keyword evidence="2" id="KW-0812">Transmembrane</keyword>
<name>A0A7W3LTH1_ACTNM</name>
<accession>A0A7W3LTH1</accession>
<feature type="compositionally biased region" description="Low complexity" evidence="1">
    <location>
        <begin position="66"/>
        <end position="76"/>
    </location>
</feature>